<accession>A0A5N7NA47</accession>
<dbReference type="InterPro" id="IPR002514">
    <property type="entry name" value="Transposase_8"/>
</dbReference>
<dbReference type="NCBIfam" id="NF047595">
    <property type="entry name" value="IS66_ISRel24_TnpA"/>
    <property type="match status" value="1"/>
</dbReference>
<dbReference type="PANTHER" id="PTHR37936">
    <property type="entry name" value="TRANSPOSASE INSC FOR INSERTION ELEMENT IS2A-RELATED"/>
    <property type="match status" value="1"/>
</dbReference>
<dbReference type="SUPFAM" id="SSF48295">
    <property type="entry name" value="TrpR-like"/>
    <property type="match status" value="1"/>
</dbReference>
<dbReference type="InterPro" id="IPR036388">
    <property type="entry name" value="WH-like_DNA-bd_sf"/>
</dbReference>
<dbReference type="OrthoDB" id="7476756at2"/>
<dbReference type="PANTHER" id="PTHR37936:SF3">
    <property type="entry name" value="TRANSPOSASE INSC FOR INSERTION ELEMENT IS2A-RELATED"/>
    <property type="match status" value="1"/>
</dbReference>
<dbReference type="Proteomes" id="UP000403266">
    <property type="component" value="Unassembled WGS sequence"/>
</dbReference>
<dbReference type="Gene3D" id="1.10.10.10">
    <property type="entry name" value="Winged helix-like DNA-binding domain superfamily/Winged helix DNA-binding domain"/>
    <property type="match status" value="1"/>
</dbReference>
<comment type="similarity">
    <text evidence="1">Belongs to the transposase 8 family.</text>
</comment>
<dbReference type="GO" id="GO:0006313">
    <property type="term" value="P:DNA transposition"/>
    <property type="evidence" value="ECO:0007669"/>
    <property type="project" value="InterPro"/>
</dbReference>
<evidence type="ECO:0000313" key="3">
    <source>
        <dbReference type="Proteomes" id="UP000403266"/>
    </source>
</evidence>
<dbReference type="GO" id="GO:0004803">
    <property type="term" value="F:transposase activity"/>
    <property type="evidence" value="ECO:0007669"/>
    <property type="project" value="InterPro"/>
</dbReference>
<reference evidence="2 3" key="1">
    <citation type="journal article" date="2019" name="Syst. Appl. Microbiol.">
        <title>Microvirga tunisiensis sp. nov., a root nodule symbiotic bacterium isolated from Lupinus micranthus and L. luteus grown in Northern Tunisia.</title>
        <authorList>
            <person name="Msaddak A."/>
            <person name="Rejili M."/>
            <person name="Duran D."/>
            <person name="Mars M."/>
            <person name="Palacios J.M."/>
            <person name="Ruiz-Argueso T."/>
            <person name="Rey L."/>
            <person name="Imperial J."/>
        </authorList>
    </citation>
    <scope>NUCLEOTIDE SEQUENCE [LARGE SCALE GENOMIC DNA]</scope>
    <source>
        <strain evidence="2 3">Lmie10</strain>
    </source>
</reference>
<proteinExistence type="inferred from homology"/>
<dbReference type="EMBL" id="VOSK01000765">
    <property type="protein sequence ID" value="MPR31536.1"/>
    <property type="molecule type" value="Genomic_DNA"/>
</dbReference>
<gene>
    <name evidence="2" type="ORF">FS320_43515</name>
</gene>
<dbReference type="RefSeq" id="WP_152718665.1">
    <property type="nucleotide sequence ID" value="NZ_VOSJ01000819.1"/>
</dbReference>
<dbReference type="AlphaFoldDB" id="A0A5N7NA47"/>
<comment type="caution">
    <text evidence="2">The sequence shown here is derived from an EMBL/GenBank/DDBJ whole genome shotgun (WGS) entry which is preliminary data.</text>
</comment>
<sequence length="126" mass="14252">MRQEVLTGVERRRRWSREDKLRILSEVSVKGASVAEVARRHDVTRQHLYEWRRELRRKHLAVTGHPALVPVEVPDHPGAATAIPAVGRNIDDQRIEIVLCNGRIVRASTGLSDAVLMRLIRLAEAA</sequence>
<evidence type="ECO:0000256" key="1">
    <source>
        <dbReference type="ARBA" id="ARBA00009964"/>
    </source>
</evidence>
<dbReference type="InterPro" id="IPR010921">
    <property type="entry name" value="Trp_repressor/repl_initiator"/>
</dbReference>
<protein>
    <submittedName>
        <fullName evidence="2">Transposase</fullName>
    </submittedName>
</protein>
<name>A0A5N7NA47_9HYPH</name>
<keyword evidence="3" id="KW-1185">Reference proteome</keyword>
<evidence type="ECO:0000313" key="2">
    <source>
        <dbReference type="EMBL" id="MPR31536.1"/>
    </source>
</evidence>
<dbReference type="Pfam" id="PF01527">
    <property type="entry name" value="HTH_Tnp_1"/>
    <property type="match status" value="1"/>
</dbReference>
<dbReference type="GO" id="GO:0043565">
    <property type="term" value="F:sequence-specific DNA binding"/>
    <property type="evidence" value="ECO:0007669"/>
    <property type="project" value="InterPro"/>
</dbReference>
<organism evidence="2 3">
    <name type="scientific">Microvirga tunisiensis</name>
    <dbReference type="NCBI Taxonomy" id="2108360"/>
    <lineage>
        <taxon>Bacteria</taxon>
        <taxon>Pseudomonadati</taxon>
        <taxon>Pseudomonadota</taxon>
        <taxon>Alphaproteobacteria</taxon>
        <taxon>Hyphomicrobiales</taxon>
        <taxon>Methylobacteriaceae</taxon>
        <taxon>Microvirga</taxon>
    </lineage>
</organism>